<feature type="transmembrane region" description="Helical" evidence="1">
    <location>
        <begin position="459"/>
        <end position="481"/>
    </location>
</feature>
<feature type="transmembrane region" description="Helical" evidence="1">
    <location>
        <begin position="210"/>
        <end position="227"/>
    </location>
</feature>
<reference evidence="2 3" key="1">
    <citation type="submission" date="2020-01" db="EMBL/GenBank/DDBJ databases">
        <title>Genome sequence of Desulfovibrio aerotolerans DSM 16695(T).</title>
        <authorList>
            <person name="Karnachuk O."/>
            <person name="Avakyan M."/>
            <person name="Mardanov A."/>
            <person name="Kadnikov V."/>
            <person name="Ravin N."/>
        </authorList>
    </citation>
    <scope>NUCLEOTIDE SEQUENCE [LARGE SCALE GENOMIC DNA]</scope>
    <source>
        <strain evidence="2 3">DSM 16695</strain>
    </source>
</reference>
<feature type="transmembrane region" description="Helical" evidence="1">
    <location>
        <begin position="431"/>
        <end position="452"/>
    </location>
</feature>
<evidence type="ECO:0008006" key="4">
    <source>
        <dbReference type="Google" id="ProtNLM"/>
    </source>
</evidence>
<keyword evidence="1" id="KW-0812">Transmembrane</keyword>
<proteinExistence type="predicted"/>
<dbReference type="Proteomes" id="UP000482487">
    <property type="component" value="Unassembled WGS sequence"/>
</dbReference>
<dbReference type="AlphaFoldDB" id="A0A7C9MLI2"/>
<feature type="transmembrane region" description="Helical" evidence="1">
    <location>
        <begin position="6"/>
        <end position="22"/>
    </location>
</feature>
<gene>
    <name evidence="2" type="ORF">GTA51_18755</name>
</gene>
<sequence>MVQLLIFYVISCLAGKSLLFRFKLLEQKPRNNLLSPIAFCIFLTLVLCVGVSLHLPFKILSCILWVISIILAVDGLINSNKRDLYYYFLLFIFACSSSFLIFPYLVHGLTSYPGSPFSDKWLYIAKAQYLWDNPNHETIATSPFYQIGAFYPFRYASGALLAFFSTIASPSGEVISVVGHYLGWLVFLYFTSTFYFGLSSKMLTNSTWVLFYSAITVISCWTLNIIIANNFDNLLALQILPTVAGYVASSNLKDRKDYIFLGSIFSFCVYVYFESSPILLAGCICLLFYALRFKKQQKHFFKIFCTATIIMLIFLLPALADMKHMLIIQLQTVTGDWSSRPGTGYFVNFLNPSLFSATYLGLYPPLDSDHFILPEFLGTFSNYALILLAGILLVGFFKILKYKNHSLAILFVFLFTLQFFVLIFLKYDYGFYKFLIISWWLCCFLVVVGTNFICTRSYFFRYALPVFVTVLFIGFTSWRIVVFQNLPFKDKVSSYLPLYSFSKQIGSGSAVINLNKLDNLPWVSYFLRKNKTALVGNDYFLFSEYFYKAIDKNYFFSKADFVVSDYIDLFTDIQPSICSQAAFLYPLHSPKILFDKVVNPNGQEKLDGPPWYWLGNGTTMISFYSDYTGFAVFRAKAEPGPSATDPHSASILLSKRDTFSATIPVHNKMLISITIPVEIGYNQFALTPQATQDGTKSNSNDTRQLLIGISSFQFNPIAQVEP</sequence>
<feature type="transmembrane region" description="Helical" evidence="1">
    <location>
        <begin position="258"/>
        <end position="291"/>
    </location>
</feature>
<feature type="transmembrane region" description="Helical" evidence="1">
    <location>
        <begin position="380"/>
        <end position="400"/>
    </location>
</feature>
<feature type="transmembrane region" description="Helical" evidence="1">
    <location>
        <begin position="181"/>
        <end position="198"/>
    </location>
</feature>
<organism evidence="2 3">
    <name type="scientific">Solidesulfovibrio aerotolerans</name>
    <dbReference type="NCBI Taxonomy" id="295255"/>
    <lineage>
        <taxon>Bacteria</taxon>
        <taxon>Pseudomonadati</taxon>
        <taxon>Thermodesulfobacteriota</taxon>
        <taxon>Desulfovibrionia</taxon>
        <taxon>Desulfovibrionales</taxon>
        <taxon>Desulfovibrionaceae</taxon>
        <taxon>Solidesulfovibrio</taxon>
    </lineage>
</organism>
<name>A0A7C9MLI2_9BACT</name>
<accession>A0A7C9MLI2</accession>
<dbReference type="OrthoDB" id="9263268at2"/>
<keyword evidence="1" id="KW-0472">Membrane</keyword>
<feature type="transmembrane region" description="Helical" evidence="1">
    <location>
        <begin position="59"/>
        <end position="77"/>
    </location>
</feature>
<feature type="transmembrane region" description="Helical" evidence="1">
    <location>
        <begin position="407"/>
        <end position="425"/>
    </location>
</feature>
<evidence type="ECO:0000256" key="1">
    <source>
        <dbReference type="SAM" id="Phobius"/>
    </source>
</evidence>
<feature type="transmembrane region" description="Helical" evidence="1">
    <location>
        <begin position="84"/>
        <end position="106"/>
    </location>
</feature>
<dbReference type="RefSeq" id="WP_160963847.1">
    <property type="nucleotide sequence ID" value="NZ_WVUD01000059.1"/>
</dbReference>
<keyword evidence="1" id="KW-1133">Transmembrane helix</keyword>
<evidence type="ECO:0000313" key="3">
    <source>
        <dbReference type="Proteomes" id="UP000482487"/>
    </source>
</evidence>
<feature type="transmembrane region" description="Helical" evidence="1">
    <location>
        <begin position="34"/>
        <end position="53"/>
    </location>
</feature>
<evidence type="ECO:0000313" key="2">
    <source>
        <dbReference type="EMBL" id="MYL85149.1"/>
    </source>
</evidence>
<protein>
    <recommendedName>
        <fullName evidence="4">Glycosyltransferase RgtA/B/C/D-like domain-containing protein</fullName>
    </recommendedName>
</protein>
<dbReference type="EMBL" id="WVUD01000059">
    <property type="protein sequence ID" value="MYL85149.1"/>
    <property type="molecule type" value="Genomic_DNA"/>
</dbReference>
<comment type="caution">
    <text evidence="2">The sequence shown here is derived from an EMBL/GenBank/DDBJ whole genome shotgun (WGS) entry which is preliminary data.</text>
</comment>
<keyword evidence="3" id="KW-1185">Reference proteome</keyword>
<feature type="transmembrane region" description="Helical" evidence="1">
    <location>
        <begin position="303"/>
        <end position="320"/>
    </location>
</feature>